<evidence type="ECO:0000313" key="3">
    <source>
        <dbReference type="Proteomes" id="UP001255050"/>
    </source>
</evidence>
<keyword evidence="1" id="KW-0812">Transmembrane</keyword>
<protein>
    <submittedName>
        <fullName evidence="2">Uncharacterized protein</fullName>
    </submittedName>
</protein>
<dbReference type="EMBL" id="JAVJGV010000024">
    <property type="protein sequence ID" value="MDR5603035.1"/>
    <property type="molecule type" value="Genomic_DNA"/>
</dbReference>
<organism evidence="2 3">
    <name type="scientific">Staphylococcus coagulans</name>
    <dbReference type="NCBI Taxonomy" id="74706"/>
    <lineage>
        <taxon>Bacteria</taxon>
        <taxon>Bacillati</taxon>
        <taxon>Bacillota</taxon>
        <taxon>Bacilli</taxon>
        <taxon>Bacillales</taxon>
        <taxon>Staphylococcaceae</taxon>
        <taxon>Staphylococcus</taxon>
    </lineage>
</organism>
<evidence type="ECO:0000313" key="2">
    <source>
        <dbReference type="EMBL" id="MDR5603035.1"/>
    </source>
</evidence>
<sequence length="60" mass="6999">DIYMRSLPFLGLIISCLSLILFFFILKADGDFFVIFTYCLIPFLVNTSVYGVYMLFKKNL</sequence>
<comment type="caution">
    <text evidence="2">The sequence shown here is derived from an EMBL/GenBank/DDBJ whole genome shotgun (WGS) entry which is preliminary data.</text>
</comment>
<gene>
    <name evidence="2" type="ORF">RCO12_06230</name>
</gene>
<reference evidence="2 3" key="1">
    <citation type="submission" date="2023-08" db="EMBL/GenBank/DDBJ databases">
        <title>Whole genome sequencing of Staphylococcus coagulans NN-2474.</title>
        <authorList>
            <person name="Kropotov V.S."/>
            <person name="Boriskina E.V."/>
            <person name="Gordinskaya N.A."/>
            <person name="Shkurkina I.S."/>
            <person name="Kryazhev D.V."/>
            <person name="Alekseeva A.E."/>
            <person name="Makhova M.A."/>
        </authorList>
    </citation>
    <scope>NUCLEOTIDE SEQUENCE [LARGE SCALE GENOMIC DNA]</scope>
    <source>
        <strain evidence="2 3">NN-2474</strain>
    </source>
</reference>
<dbReference type="Proteomes" id="UP001255050">
    <property type="component" value="Unassembled WGS sequence"/>
</dbReference>
<proteinExistence type="predicted"/>
<name>A0ABU1EY36_9STAP</name>
<keyword evidence="3" id="KW-1185">Reference proteome</keyword>
<keyword evidence="1" id="KW-1133">Transmembrane helix</keyword>
<evidence type="ECO:0000256" key="1">
    <source>
        <dbReference type="SAM" id="Phobius"/>
    </source>
</evidence>
<feature type="transmembrane region" description="Helical" evidence="1">
    <location>
        <begin position="7"/>
        <end position="26"/>
    </location>
</feature>
<feature type="non-terminal residue" evidence="2">
    <location>
        <position position="1"/>
    </location>
</feature>
<feature type="transmembrane region" description="Helical" evidence="1">
    <location>
        <begin position="32"/>
        <end position="56"/>
    </location>
</feature>
<accession>A0ABU1EY36</accession>
<keyword evidence="1" id="KW-0472">Membrane</keyword>